<dbReference type="Pfam" id="PF01418">
    <property type="entry name" value="HTH_6"/>
    <property type="match status" value="1"/>
</dbReference>
<dbReference type="GO" id="GO:0097367">
    <property type="term" value="F:carbohydrate derivative binding"/>
    <property type="evidence" value="ECO:0007669"/>
    <property type="project" value="InterPro"/>
</dbReference>
<reference evidence="2 3" key="1">
    <citation type="submission" date="2020-01" db="EMBL/GenBank/DDBJ databases">
        <title>Complete and circular genome sequences of six lactobacillus isolates from horses.</title>
        <authorList>
            <person name="Hassan H.M."/>
        </authorList>
    </citation>
    <scope>NUCLEOTIDE SEQUENCE [LARGE SCALE GENOMIC DNA]</scope>
    <source>
        <strain evidence="2 3">1A</strain>
    </source>
</reference>
<feature type="domain" description="HTH rpiR-type" evidence="1">
    <location>
        <begin position="1"/>
        <end position="77"/>
    </location>
</feature>
<dbReference type="InterPro" id="IPR046348">
    <property type="entry name" value="SIS_dom_sf"/>
</dbReference>
<dbReference type="InterPro" id="IPR047640">
    <property type="entry name" value="RpiR-like"/>
</dbReference>
<dbReference type="Gene3D" id="3.40.50.10490">
    <property type="entry name" value="Glucose-6-phosphate isomerase like protein, domain 1"/>
    <property type="match status" value="1"/>
</dbReference>
<dbReference type="GO" id="GO:0003700">
    <property type="term" value="F:DNA-binding transcription factor activity"/>
    <property type="evidence" value="ECO:0007669"/>
    <property type="project" value="InterPro"/>
</dbReference>
<dbReference type="InterPro" id="IPR001347">
    <property type="entry name" value="SIS_dom"/>
</dbReference>
<dbReference type="GO" id="GO:1901135">
    <property type="term" value="P:carbohydrate derivative metabolic process"/>
    <property type="evidence" value="ECO:0007669"/>
    <property type="project" value="InterPro"/>
</dbReference>
<dbReference type="RefSeq" id="WP_009552140.1">
    <property type="nucleotide sequence ID" value="NZ_CALVCX010000066.1"/>
</dbReference>
<dbReference type="PANTHER" id="PTHR30514">
    <property type="entry name" value="GLUCOKINASE"/>
    <property type="match status" value="1"/>
</dbReference>
<evidence type="ECO:0000313" key="2">
    <source>
        <dbReference type="EMBL" id="QLL78490.1"/>
    </source>
</evidence>
<dbReference type="PANTHER" id="PTHR30514:SF1">
    <property type="entry name" value="HTH-TYPE TRANSCRIPTIONAL REGULATOR HEXR-RELATED"/>
    <property type="match status" value="1"/>
</dbReference>
<dbReference type="Gene3D" id="1.10.10.10">
    <property type="entry name" value="Winged helix-like DNA-binding domain superfamily/Winged helix DNA-binding domain"/>
    <property type="match status" value="1"/>
</dbReference>
<dbReference type="InterPro" id="IPR000281">
    <property type="entry name" value="HTH_RpiR"/>
</dbReference>
<dbReference type="PROSITE" id="PS51071">
    <property type="entry name" value="HTH_RPIR"/>
    <property type="match status" value="1"/>
</dbReference>
<evidence type="ECO:0000259" key="1">
    <source>
        <dbReference type="PROSITE" id="PS51071"/>
    </source>
</evidence>
<dbReference type="GeneID" id="89600257"/>
<dbReference type="AlphaFoldDB" id="A0A7H9EL90"/>
<dbReference type="GO" id="GO:0003677">
    <property type="term" value="F:DNA binding"/>
    <property type="evidence" value="ECO:0007669"/>
    <property type="project" value="InterPro"/>
</dbReference>
<evidence type="ECO:0000313" key="3">
    <source>
        <dbReference type="Proteomes" id="UP000510886"/>
    </source>
</evidence>
<proteinExistence type="predicted"/>
<dbReference type="Pfam" id="PF01380">
    <property type="entry name" value="SIS"/>
    <property type="match status" value="1"/>
</dbReference>
<dbReference type="InterPro" id="IPR009057">
    <property type="entry name" value="Homeodomain-like_sf"/>
</dbReference>
<dbReference type="SUPFAM" id="SSF53697">
    <property type="entry name" value="SIS domain"/>
    <property type="match status" value="1"/>
</dbReference>
<sequence>MNFDQHVKLVYDVLSASEKETINYIRQHRQQVTTMSINELAAKVLSSRSTILRLAKKLGFRGYTDLKYTLREDLNQPSIVPSDLLGNLQMDINKTFQYAQQTNFEPLINAIKKAQTLVIYTTGFTQENYARELSKELMLVGKDNVIISGQSNFEMVSTRLTSADLVVVVSLSGSVANVRDTITELVLNGVPICSVTDFGKNFLEEHAKYKLFYKTSGLPSSYTQAERSMVGLNIILTILARKYREAILFDE</sequence>
<dbReference type="SUPFAM" id="SSF46689">
    <property type="entry name" value="Homeodomain-like"/>
    <property type="match status" value="1"/>
</dbReference>
<accession>A0A7H9EL90</accession>
<dbReference type="KEGG" id="lsw:GTO87_07785"/>
<organism evidence="2 3">
    <name type="scientific">Ligilactobacillus saerimneri</name>
    <dbReference type="NCBI Taxonomy" id="228229"/>
    <lineage>
        <taxon>Bacteria</taxon>
        <taxon>Bacillati</taxon>
        <taxon>Bacillota</taxon>
        <taxon>Bacilli</taxon>
        <taxon>Lactobacillales</taxon>
        <taxon>Lactobacillaceae</taxon>
        <taxon>Ligilactobacillus</taxon>
    </lineage>
</organism>
<dbReference type="InterPro" id="IPR036388">
    <property type="entry name" value="WH-like_DNA-bd_sf"/>
</dbReference>
<name>A0A7H9EL90_9LACO</name>
<dbReference type="EMBL" id="CP047418">
    <property type="protein sequence ID" value="QLL78490.1"/>
    <property type="molecule type" value="Genomic_DNA"/>
</dbReference>
<protein>
    <submittedName>
        <fullName evidence="2">SIS domain-containing protein</fullName>
    </submittedName>
</protein>
<dbReference type="Proteomes" id="UP000510886">
    <property type="component" value="Chromosome"/>
</dbReference>
<gene>
    <name evidence="2" type="ORF">GTO87_07785</name>
</gene>